<dbReference type="Proteomes" id="UP000466442">
    <property type="component" value="Unassembled WGS sequence"/>
</dbReference>
<sequence length="118" mass="12425">MKVFASLLVLAFVAVAVSALDTPAAATKEGITKDGVAKVNKAIETAKQKLAEIKKKLQAAAGPIQKKLLEKIAAGLNNKIKWLQQAKDMLEAKAPASRAAVNPNSKLVKLVEIIAKLG</sequence>
<organism evidence="1 2">
    <name type="scientific">Apolygus lucorum</name>
    <name type="common">Small green plant bug</name>
    <name type="synonym">Lygocoris lucorum</name>
    <dbReference type="NCBI Taxonomy" id="248454"/>
    <lineage>
        <taxon>Eukaryota</taxon>
        <taxon>Metazoa</taxon>
        <taxon>Ecdysozoa</taxon>
        <taxon>Arthropoda</taxon>
        <taxon>Hexapoda</taxon>
        <taxon>Insecta</taxon>
        <taxon>Pterygota</taxon>
        <taxon>Neoptera</taxon>
        <taxon>Paraneoptera</taxon>
        <taxon>Hemiptera</taxon>
        <taxon>Heteroptera</taxon>
        <taxon>Panheteroptera</taxon>
        <taxon>Cimicomorpha</taxon>
        <taxon>Miridae</taxon>
        <taxon>Mirini</taxon>
        <taxon>Apolygus</taxon>
    </lineage>
</organism>
<evidence type="ECO:0000313" key="2">
    <source>
        <dbReference type="Proteomes" id="UP000466442"/>
    </source>
</evidence>
<dbReference type="AlphaFoldDB" id="A0A6A4JN26"/>
<gene>
    <name evidence="1" type="ORF">GE061_002494</name>
</gene>
<proteinExistence type="predicted"/>
<accession>A0A6A4JN26</accession>
<dbReference type="EMBL" id="WIXP02000010">
    <property type="protein sequence ID" value="KAF6204154.1"/>
    <property type="molecule type" value="Genomic_DNA"/>
</dbReference>
<comment type="caution">
    <text evidence="1">The sequence shown here is derived from an EMBL/GenBank/DDBJ whole genome shotgun (WGS) entry which is preliminary data.</text>
</comment>
<protein>
    <submittedName>
        <fullName evidence="1">Uncharacterized protein</fullName>
    </submittedName>
</protein>
<keyword evidence="2" id="KW-1185">Reference proteome</keyword>
<evidence type="ECO:0000313" key="1">
    <source>
        <dbReference type="EMBL" id="KAF6204154.1"/>
    </source>
</evidence>
<reference evidence="1" key="1">
    <citation type="journal article" date="2021" name="Mol. Ecol. Resour.">
        <title>Apolygus lucorum genome provides insights into omnivorousness and mesophyll feeding.</title>
        <authorList>
            <person name="Liu Y."/>
            <person name="Liu H."/>
            <person name="Wang H."/>
            <person name="Huang T."/>
            <person name="Liu B."/>
            <person name="Yang B."/>
            <person name="Yin L."/>
            <person name="Li B."/>
            <person name="Zhang Y."/>
            <person name="Zhang S."/>
            <person name="Jiang F."/>
            <person name="Zhang X."/>
            <person name="Ren Y."/>
            <person name="Wang B."/>
            <person name="Wang S."/>
            <person name="Lu Y."/>
            <person name="Wu K."/>
            <person name="Fan W."/>
            <person name="Wang G."/>
        </authorList>
    </citation>
    <scope>NUCLEOTIDE SEQUENCE</scope>
    <source>
        <strain evidence="1">12Hb</strain>
    </source>
</reference>
<name>A0A6A4JN26_APOLU</name>